<accession>A0A2I0T9E2</accession>
<sequence length="100" mass="11123">MHDDVWAIVDNPNVRAATPVAAIFTNDFWGKRMAENTSHKSYQPLCILTFKLNILLAVHGHGCQDFKGLCCMNLSDHSKSICAQLQELHGLNQQLVETTG</sequence>
<dbReference type="GO" id="GO:0035269">
    <property type="term" value="P:protein O-linked glycosylation via mannose"/>
    <property type="evidence" value="ECO:0007669"/>
    <property type="project" value="TreeGrafter"/>
</dbReference>
<dbReference type="Gene3D" id="1.10.287.210">
    <property type="match status" value="1"/>
</dbReference>
<dbReference type="EMBL" id="KZ514808">
    <property type="protein sequence ID" value="PKU30382.1"/>
    <property type="molecule type" value="Genomic_DNA"/>
</dbReference>
<gene>
    <name evidence="1" type="ORF">llap_19314</name>
</gene>
<protein>
    <submittedName>
        <fullName evidence="1">Transmembrane and tpr repeat-containing protein 1</fullName>
    </submittedName>
</protein>
<name>A0A2I0T9E2_LIMLA</name>
<evidence type="ECO:0000313" key="2">
    <source>
        <dbReference type="Proteomes" id="UP000233556"/>
    </source>
</evidence>
<keyword evidence="1" id="KW-0812">Transmembrane</keyword>
<dbReference type="PANTHER" id="PTHR44809">
    <property type="match status" value="1"/>
</dbReference>
<reference evidence="2" key="1">
    <citation type="submission" date="2017-11" db="EMBL/GenBank/DDBJ databases">
        <authorList>
            <person name="Lima N.C."/>
            <person name="Parody-Merino A.M."/>
            <person name="Battley P.F."/>
            <person name="Fidler A.E."/>
            <person name="Prosdocimi F."/>
        </authorList>
    </citation>
    <scope>NUCLEOTIDE SEQUENCE [LARGE SCALE GENOMIC DNA]</scope>
</reference>
<keyword evidence="2" id="KW-1185">Reference proteome</keyword>
<dbReference type="PANTHER" id="PTHR44809:SF1">
    <property type="entry name" value="PROTEIN O-MANNOSYL-TRANSFERASE TMTC1"/>
    <property type="match status" value="1"/>
</dbReference>
<organism evidence="1 2">
    <name type="scientific">Limosa lapponica baueri</name>
    <dbReference type="NCBI Taxonomy" id="1758121"/>
    <lineage>
        <taxon>Eukaryota</taxon>
        <taxon>Metazoa</taxon>
        <taxon>Chordata</taxon>
        <taxon>Craniata</taxon>
        <taxon>Vertebrata</taxon>
        <taxon>Euteleostomi</taxon>
        <taxon>Archelosauria</taxon>
        <taxon>Archosauria</taxon>
        <taxon>Dinosauria</taxon>
        <taxon>Saurischia</taxon>
        <taxon>Theropoda</taxon>
        <taxon>Coelurosauria</taxon>
        <taxon>Aves</taxon>
        <taxon>Neognathae</taxon>
        <taxon>Neoaves</taxon>
        <taxon>Charadriiformes</taxon>
        <taxon>Scolopacidae</taxon>
        <taxon>Limosa</taxon>
    </lineage>
</organism>
<evidence type="ECO:0000313" key="1">
    <source>
        <dbReference type="EMBL" id="PKU30382.1"/>
    </source>
</evidence>
<dbReference type="GO" id="GO:0000030">
    <property type="term" value="F:mannosyltransferase activity"/>
    <property type="evidence" value="ECO:0007669"/>
    <property type="project" value="TreeGrafter"/>
</dbReference>
<dbReference type="Proteomes" id="UP000233556">
    <property type="component" value="Unassembled WGS sequence"/>
</dbReference>
<reference evidence="2" key="2">
    <citation type="submission" date="2017-12" db="EMBL/GenBank/DDBJ databases">
        <title>Genome sequence of the Bar-tailed Godwit (Limosa lapponica baueri).</title>
        <authorList>
            <person name="Lima N.C.B."/>
            <person name="Parody-Merino A.M."/>
            <person name="Battley P.F."/>
            <person name="Fidler A.E."/>
            <person name="Prosdocimi F."/>
        </authorList>
    </citation>
    <scope>NUCLEOTIDE SEQUENCE [LARGE SCALE GENOMIC DNA]</scope>
</reference>
<dbReference type="AlphaFoldDB" id="A0A2I0T9E2"/>
<dbReference type="InterPro" id="IPR052943">
    <property type="entry name" value="TMTC_O-mannosyl-trnsfr"/>
</dbReference>
<dbReference type="OrthoDB" id="9838443at2759"/>
<proteinExistence type="predicted"/>
<dbReference type="SUPFAM" id="SSF58069">
    <property type="entry name" value="Virus ectodomain"/>
    <property type="match status" value="1"/>
</dbReference>
<keyword evidence="1" id="KW-0472">Membrane</keyword>